<evidence type="ECO:0000313" key="3">
    <source>
        <dbReference type="EMBL" id="KAI3919044.1"/>
    </source>
</evidence>
<dbReference type="InterPro" id="IPR008502">
    <property type="entry name" value="Prolamin-like"/>
</dbReference>
<keyword evidence="4" id="KW-1185">Reference proteome</keyword>
<reference evidence="3" key="1">
    <citation type="submission" date="2022-04" db="EMBL/GenBank/DDBJ databases">
        <title>A functionally conserved STORR gene fusion in Papaver species that diverged 16.8 million years ago.</title>
        <authorList>
            <person name="Catania T."/>
        </authorList>
    </citation>
    <scope>NUCLEOTIDE SEQUENCE</scope>
    <source>
        <strain evidence="3">S-188037</strain>
    </source>
</reference>
<dbReference type="EMBL" id="JAJJMB010008936">
    <property type="protein sequence ID" value="KAI3919044.1"/>
    <property type="molecule type" value="Genomic_DNA"/>
</dbReference>
<keyword evidence="1" id="KW-0732">Signal</keyword>
<accession>A0AAD4SQT5</accession>
<organism evidence="3 4">
    <name type="scientific">Papaver atlanticum</name>
    <dbReference type="NCBI Taxonomy" id="357466"/>
    <lineage>
        <taxon>Eukaryota</taxon>
        <taxon>Viridiplantae</taxon>
        <taxon>Streptophyta</taxon>
        <taxon>Embryophyta</taxon>
        <taxon>Tracheophyta</taxon>
        <taxon>Spermatophyta</taxon>
        <taxon>Magnoliopsida</taxon>
        <taxon>Ranunculales</taxon>
        <taxon>Papaveraceae</taxon>
        <taxon>Papaveroideae</taxon>
        <taxon>Papaver</taxon>
    </lineage>
</organism>
<evidence type="ECO:0000259" key="2">
    <source>
        <dbReference type="Pfam" id="PF05617"/>
    </source>
</evidence>
<protein>
    <recommendedName>
        <fullName evidence="2">Prolamin-like domain-containing protein</fullName>
    </recommendedName>
</protein>
<feature type="domain" description="Prolamin-like" evidence="2">
    <location>
        <begin position="99"/>
        <end position="134"/>
    </location>
</feature>
<dbReference type="AlphaFoldDB" id="A0AAD4SQT5"/>
<gene>
    <name evidence="3" type="ORF">MKW98_016597</name>
</gene>
<evidence type="ECO:0000313" key="4">
    <source>
        <dbReference type="Proteomes" id="UP001202328"/>
    </source>
</evidence>
<name>A0AAD4SQT5_9MAGN</name>
<proteinExistence type="predicted"/>
<comment type="caution">
    <text evidence="3">The sequence shown here is derived from an EMBL/GenBank/DDBJ whole genome shotgun (WGS) entry which is preliminary data.</text>
</comment>
<dbReference type="Pfam" id="PF05617">
    <property type="entry name" value="Prolamin_like"/>
    <property type="match status" value="1"/>
</dbReference>
<feature type="non-terminal residue" evidence="3">
    <location>
        <position position="1"/>
    </location>
</feature>
<sequence>KKDVVCCQEIVQTTKYCWEKVMEIIEDPKIPAFTNLHPWAEITWDKCVRLTGSPSQAPMMTDNSPTQAYTWPEKCRISESSMDTLTQLLLTKTLPSQKDVTCCHEIIQTGKDCWKKTMEVLEDPWAENVWKKCVVLTI</sequence>
<dbReference type="Proteomes" id="UP001202328">
    <property type="component" value="Unassembled WGS sequence"/>
</dbReference>
<evidence type="ECO:0000256" key="1">
    <source>
        <dbReference type="ARBA" id="ARBA00022729"/>
    </source>
</evidence>